<dbReference type="Pfam" id="PF00809">
    <property type="entry name" value="Pterin_bind"/>
    <property type="match status" value="1"/>
</dbReference>
<comment type="caution">
    <text evidence="26">The sequence shown here is derived from an EMBL/GenBank/DDBJ whole genome shotgun (WGS) entry which is preliminary data.</text>
</comment>
<dbReference type="EC" id="2.1.1.13" evidence="7"/>
<feature type="domain" description="Hcy-binding" evidence="22">
    <location>
        <begin position="1"/>
        <end position="287"/>
    </location>
</feature>
<dbReference type="AlphaFoldDB" id="A0A953LKV0"/>
<dbReference type="Gene3D" id="3.40.50.280">
    <property type="entry name" value="Cobalamin-binding domain"/>
    <property type="match status" value="1"/>
</dbReference>
<dbReference type="GO" id="GO:0046872">
    <property type="term" value="F:metal ion binding"/>
    <property type="evidence" value="ECO:0007669"/>
    <property type="project" value="UniProtKB-KW"/>
</dbReference>
<dbReference type="InterPro" id="IPR011005">
    <property type="entry name" value="Dihydropteroate_synth-like_sf"/>
</dbReference>
<feature type="binding site" evidence="20">
    <location>
        <position position="272"/>
    </location>
    <ligand>
        <name>Zn(2+)</name>
        <dbReference type="ChEBI" id="CHEBI:29105"/>
    </ligand>
</feature>
<evidence type="ECO:0000259" key="23">
    <source>
        <dbReference type="PROSITE" id="PS50972"/>
    </source>
</evidence>
<dbReference type="InterPro" id="IPR036589">
    <property type="entry name" value="HCY_dom_sf"/>
</dbReference>
<evidence type="ECO:0000313" key="26">
    <source>
        <dbReference type="EMBL" id="MBY6277432.1"/>
    </source>
</evidence>
<dbReference type="GO" id="GO:0031419">
    <property type="term" value="F:cobalamin binding"/>
    <property type="evidence" value="ECO:0007669"/>
    <property type="project" value="UniProtKB-KW"/>
</dbReference>
<dbReference type="InterPro" id="IPR036594">
    <property type="entry name" value="Meth_synthase_dom"/>
</dbReference>
<keyword evidence="10" id="KW-0028">Amino-acid biosynthesis</keyword>
<keyword evidence="11" id="KW-0846">Cobalamin</keyword>
<dbReference type="InterPro" id="IPR006158">
    <property type="entry name" value="Cobalamin-bd"/>
</dbReference>
<protein>
    <recommendedName>
        <fullName evidence="8">Methionine synthase</fullName>
        <ecNumber evidence="7">2.1.1.13</ecNumber>
    </recommendedName>
    <alternativeName>
        <fullName evidence="19">5-methyltetrahydrofolate--homocysteine methyltransferase</fullName>
    </alternativeName>
</protein>
<dbReference type="PROSITE" id="PS50970">
    <property type="entry name" value="HCY"/>
    <property type="match status" value="1"/>
</dbReference>
<reference evidence="26" key="1">
    <citation type="submission" date="2017-11" db="EMBL/GenBank/DDBJ databases">
        <title>Three new genomes from thermophilic consortium.</title>
        <authorList>
            <person name="Quaggio R."/>
            <person name="Amgarten D."/>
            <person name="Setubal J.C."/>
        </authorList>
    </citation>
    <scope>NUCLEOTIDE SEQUENCE</scope>
    <source>
        <strain evidence="26">ZCTH01-B2</strain>
    </source>
</reference>
<comment type="catalytic activity">
    <reaction evidence="1">
        <text>(6S)-5-methyl-5,6,7,8-tetrahydrofolate + L-homocysteine = (6S)-5,6,7,8-tetrahydrofolate + L-methionine</text>
        <dbReference type="Rhea" id="RHEA:11172"/>
        <dbReference type="ChEBI" id="CHEBI:18608"/>
        <dbReference type="ChEBI" id="CHEBI:57453"/>
        <dbReference type="ChEBI" id="CHEBI:57844"/>
        <dbReference type="ChEBI" id="CHEBI:58199"/>
        <dbReference type="EC" id="2.1.1.13"/>
    </reaction>
</comment>
<evidence type="ECO:0000259" key="22">
    <source>
        <dbReference type="PROSITE" id="PS50970"/>
    </source>
</evidence>
<evidence type="ECO:0000256" key="12">
    <source>
        <dbReference type="ARBA" id="ARBA00022679"/>
    </source>
</evidence>
<dbReference type="PIRSF" id="PIRSF037472">
    <property type="entry name" value="DHPS_mtfrase"/>
    <property type="match status" value="1"/>
</dbReference>
<feature type="domain" description="B12-binding N-terminal" evidence="25">
    <location>
        <begin position="632"/>
        <end position="726"/>
    </location>
</feature>
<evidence type="ECO:0000256" key="8">
    <source>
        <dbReference type="ARBA" id="ARBA00013998"/>
    </source>
</evidence>
<dbReference type="GO" id="GO:0046653">
    <property type="term" value="P:tetrahydrofolate metabolic process"/>
    <property type="evidence" value="ECO:0007669"/>
    <property type="project" value="TreeGrafter"/>
</dbReference>
<dbReference type="Gene3D" id="3.20.20.20">
    <property type="entry name" value="Dihydropteroate synthase-like"/>
    <property type="match status" value="1"/>
</dbReference>
<dbReference type="PROSITE" id="PS51332">
    <property type="entry name" value="B12_BINDING"/>
    <property type="match status" value="1"/>
</dbReference>
<dbReference type="GO" id="GO:0050667">
    <property type="term" value="P:homocysteine metabolic process"/>
    <property type="evidence" value="ECO:0007669"/>
    <property type="project" value="TreeGrafter"/>
</dbReference>
<comment type="cofactor">
    <cofactor evidence="3">
        <name>methylcob(III)alamin</name>
        <dbReference type="ChEBI" id="CHEBI:28115"/>
    </cofactor>
</comment>
<evidence type="ECO:0000256" key="11">
    <source>
        <dbReference type="ARBA" id="ARBA00022628"/>
    </source>
</evidence>
<evidence type="ECO:0000256" key="15">
    <source>
        <dbReference type="ARBA" id="ARBA00022833"/>
    </source>
</evidence>
<comment type="pathway">
    <text evidence="4">Amino-acid biosynthesis; L-methionine biosynthesis via de novo pathway; L-methionine from L-homocysteine (MetH route): step 1/1.</text>
</comment>
<evidence type="ECO:0000256" key="1">
    <source>
        <dbReference type="ARBA" id="ARBA00001700"/>
    </source>
</evidence>
<evidence type="ECO:0000256" key="19">
    <source>
        <dbReference type="ARBA" id="ARBA00031040"/>
    </source>
</evidence>
<feature type="compositionally biased region" description="Low complexity" evidence="21">
    <location>
        <begin position="604"/>
        <end position="636"/>
    </location>
</feature>
<proteinExistence type="inferred from homology"/>
<comment type="function">
    <text evidence="18">Catalyzes the transfer of a methyl group from methyl-cobalamin to homocysteine, yielding enzyme-bound cob(I)alamin and methionine. Subsequently, remethylates the cofactor using methyltetrahydrofolate.</text>
</comment>
<evidence type="ECO:0000256" key="17">
    <source>
        <dbReference type="ARBA" id="ARBA00023285"/>
    </source>
</evidence>
<dbReference type="Gene3D" id="1.10.1240.10">
    <property type="entry name" value="Methionine synthase domain"/>
    <property type="match status" value="1"/>
</dbReference>
<evidence type="ECO:0000256" key="10">
    <source>
        <dbReference type="ARBA" id="ARBA00022605"/>
    </source>
</evidence>
<dbReference type="FunFam" id="3.40.50.280:FF:000003">
    <property type="entry name" value="Dimethylamine methyltransferase corrinoid protein"/>
    <property type="match status" value="1"/>
</dbReference>
<dbReference type="GO" id="GO:0005829">
    <property type="term" value="C:cytosol"/>
    <property type="evidence" value="ECO:0007669"/>
    <property type="project" value="TreeGrafter"/>
</dbReference>
<dbReference type="PANTHER" id="PTHR45833:SF1">
    <property type="entry name" value="METHIONINE SYNTHASE"/>
    <property type="match status" value="1"/>
</dbReference>
<dbReference type="PROSITE" id="PS51337">
    <property type="entry name" value="B12_BINDING_NTER"/>
    <property type="match status" value="1"/>
</dbReference>
<feature type="domain" description="B12-binding" evidence="24">
    <location>
        <begin position="728"/>
        <end position="857"/>
    </location>
</feature>
<evidence type="ECO:0000256" key="3">
    <source>
        <dbReference type="ARBA" id="ARBA00001956"/>
    </source>
</evidence>
<evidence type="ECO:0000259" key="25">
    <source>
        <dbReference type="PROSITE" id="PS51337"/>
    </source>
</evidence>
<feature type="region of interest" description="Disordered" evidence="21">
    <location>
        <begin position="604"/>
        <end position="637"/>
    </location>
</feature>
<feature type="binding site" evidence="20">
    <location>
        <position position="273"/>
    </location>
    <ligand>
        <name>Zn(2+)</name>
        <dbReference type="ChEBI" id="CHEBI:29105"/>
    </ligand>
</feature>
<evidence type="ECO:0000256" key="2">
    <source>
        <dbReference type="ARBA" id="ARBA00001947"/>
    </source>
</evidence>
<dbReference type="SUPFAM" id="SSF47644">
    <property type="entry name" value="Methionine synthase domain"/>
    <property type="match status" value="1"/>
</dbReference>
<evidence type="ECO:0000259" key="24">
    <source>
        <dbReference type="PROSITE" id="PS51332"/>
    </source>
</evidence>
<evidence type="ECO:0000256" key="4">
    <source>
        <dbReference type="ARBA" id="ARBA00005178"/>
    </source>
</evidence>
<dbReference type="Proteomes" id="UP000732377">
    <property type="component" value="Unassembled WGS sequence"/>
</dbReference>
<evidence type="ECO:0000256" key="13">
    <source>
        <dbReference type="ARBA" id="ARBA00022691"/>
    </source>
</evidence>
<accession>A0A953LKV0</accession>
<dbReference type="EMBL" id="PIUK01000178">
    <property type="protein sequence ID" value="MBY6277432.1"/>
    <property type="molecule type" value="Genomic_DNA"/>
</dbReference>
<dbReference type="InterPro" id="IPR000489">
    <property type="entry name" value="Pterin-binding_dom"/>
</dbReference>
<evidence type="ECO:0000256" key="16">
    <source>
        <dbReference type="ARBA" id="ARBA00023167"/>
    </source>
</evidence>
<evidence type="ECO:0000256" key="20">
    <source>
        <dbReference type="PROSITE-ProRule" id="PRU00333"/>
    </source>
</evidence>
<dbReference type="RefSeq" id="WP_273380648.1">
    <property type="nucleotide sequence ID" value="NZ_PIUK01000178.1"/>
</dbReference>
<dbReference type="Pfam" id="PF02310">
    <property type="entry name" value="B12-binding"/>
    <property type="match status" value="1"/>
</dbReference>
<dbReference type="GO" id="GO:0008705">
    <property type="term" value="F:methionine synthase activity"/>
    <property type="evidence" value="ECO:0007669"/>
    <property type="project" value="UniProtKB-EC"/>
</dbReference>
<dbReference type="InterPro" id="IPR050554">
    <property type="entry name" value="Met_Synthase/Corrinoid"/>
</dbReference>
<keyword evidence="17" id="KW-0170">Cobalt</keyword>
<dbReference type="PROSITE" id="PS50972">
    <property type="entry name" value="PTERIN_BINDING"/>
    <property type="match status" value="1"/>
</dbReference>
<comment type="cofactor">
    <cofactor evidence="2 20">
        <name>Zn(2+)</name>
        <dbReference type="ChEBI" id="CHEBI:29105"/>
    </cofactor>
</comment>
<keyword evidence="16" id="KW-0486">Methionine biosynthesis</keyword>
<dbReference type="Pfam" id="PF02574">
    <property type="entry name" value="S-methyl_trans"/>
    <property type="match status" value="1"/>
</dbReference>
<keyword evidence="9 20" id="KW-0489">Methyltransferase</keyword>
<dbReference type="CDD" id="cd02070">
    <property type="entry name" value="corrinoid_protein_B12-BD"/>
    <property type="match status" value="1"/>
</dbReference>
<evidence type="ECO:0000256" key="14">
    <source>
        <dbReference type="ARBA" id="ARBA00022723"/>
    </source>
</evidence>
<dbReference type="GO" id="GO:0032259">
    <property type="term" value="P:methylation"/>
    <property type="evidence" value="ECO:0007669"/>
    <property type="project" value="UniProtKB-KW"/>
</dbReference>
<organism evidence="26 27">
    <name type="scientific">Symbiobacterium thermophilum</name>
    <dbReference type="NCBI Taxonomy" id="2734"/>
    <lineage>
        <taxon>Bacteria</taxon>
        <taxon>Bacillati</taxon>
        <taxon>Bacillota</taxon>
        <taxon>Clostridia</taxon>
        <taxon>Eubacteriales</taxon>
        <taxon>Symbiobacteriaceae</taxon>
        <taxon>Symbiobacterium</taxon>
    </lineage>
</organism>
<dbReference type="PANTHER" id="PTHR45833">
    <property type="entry name" value="METHIONINE SYNTHASE"/>
    <property type="match status" value="1"/>
</dbReference>
<evidence type="ECO:0000256" key="18">
    <source>
        <dbReference type="ARBA" id="ARBA00025552"/>
    </source>
</evidence>
<evidence type="ECO:0000256" key="21">
    <source>
        <dbReference type="SAM" id="MobiDB-lite"/>
    </source>
</evidence>
<keyword evidence="15 20" id="KW-0862">Zinc</keyword>
<dbReference type="InterPro" id="IPR003759">
    <property type="entry name" value="Cbl-bd_cap"/>
</dbReference>
<dbReference type="InterPro" id="IPR036724">
    <property type="entry name" value="Cobalamin-bd_sf"/>
</dbReference>
<dbReference type="Pfam" id="PF02607">
    <property type="entry name" value="B12-binding_2"/>
    <property type="match status" value="1"/>
</dbReference>
<evidence type="ECO:0000313" key="27">
    <source>
        <dbReference type="Proteomes" id="UP000732377"/>
    </source>
</evidence>
<dbReference type="InterPro" id="IPR017215">
    <property type="entry name" value="MetH_bac"/>
</dbReference>
<comment type="similarity">
    <text evidence="5">Belongs to the vitamin-B12 dependent methionine synthase family.</text>
</comment>
<sequence length="859" mass="90916">MKLEDMLGREVLVFDGAMGTMLQARGLAPGACPDVWNLERPEDVIAVHRAYVEAGAQILETNTFGSTPIRLGHYGLQDRCRDLVVAGVRCAREAAAGRAWVAGSMGPLGALVEPLGELPFDEAYAQFAVQARAFAEAQPDFIIIETIADLNELRAAVLACKDHAPGIRIIAQITLDPSGRAFTGTDPETAALVLQSLGADVIGFNCSVGPDLLVEAVARMARVARVPISVQPNAGLPLLQPDGATRFPMGPEEFAAYGPKLVEAGAALVGGCCGTTPEHIRRLRAAVEGLKPPARPGPLAHTLGLASRTRSLFFVEQNLPVVIGERINPTGRKLLTRDIREGAFQRVRAEAKQQVEAGAAVLDVNVGVPLIDEPAAMARAVRVIQDAVDVPLCLDSPDPAALEAGLKACVGKPLLNSFSLEEGRAEAVLPLARRYGAAVLGLTIDEKGIPASAEQRLAIARRLVAAAEAHGIPRHDVVIDPLALTAGAQQAEAKETLKAIRWITDELGVLASLGVSNISFGLPNRHFLNAVYLSMAVTEGLAMAIMNPLDERMMDTVRALRLFLNRDRNAAVYMQAVGPKRLVHTVEEALKAAAKAGEIAPAAVTPSSGAASGPAPAGGRDGAATPAEPATPAPADLADELGRRLYDAILEGDREAIVPLVEQGLAEGRDPMDMLNRQLIPAIEEVGRLFGEGIYFLPQLMLSAQAMKKAFARLKPEIQKAKVGQTEIGTVVLATVQGDIHDIGKNIVAVLLENYGFRVVDLGRDVKNEVVLEEARKVGADMVGLSALMTTTMPQMKRVIELFAREGFDCPVIVGGAATTKAFAEQIGARGHGRDAQEAVALALEVLKERRAGRKGDAG</sequence>
<dbReference type="SUPFAM" id="SSF52242">
    <property type="entry name" value="Cobalamin (vitamin B12)-binding domain"/>
    <property type="match status" value="1"/>
</dbReference>
<evidence type="ECO:0000256" key="5">
    <source>
        <dbReference type="ARBA" id="ARBA00010398"/>
    </source>
</evidence>
<evidence type="ECO:0000256" key="7">
    <source>
        <dbReference type="ARBA" id="ARBA00012032"/>
    </source>
</evidence>
<dbReference type="Gene3D" id="3.20.20.330">
    <property type="entry name" value="Homocysteine-binding-like domain"/>
    <property type="match status" value="1"/>
</dbReference>
<name>A0A953LKV0_SYMTR</name>
<comment type="similarity">
    <text evidence="6">Belongs to the methylamine corrinoid protein family.</text>
</comment>
<dbReference type="SMART" id="SM01018">
    <property type="entry name" value="B12-binding_2"/>
    <property type="match status" value="1"/>
</dbReference>
<feature type="domain" description="Pterin-binding" evidence="23">
    <location>
        <begin position="320"/>
        <end position="594"/>
    </location>
</feature>
<dbReference type="SUPFAM" id="SSF51717">
    <property type="entry name" value="Dihydropteroate synthetase-like"/>
    <property type="match status" value="1"/>
</dbReference>
<dbReference type="SUPFAM" id="SSF82282">
    <property type="entry name" value="Homocysteine S-methyltransferase"/>
    <property type="match status" value="1"/>
</dbReference>
<dbReference type="InterPro" id="IPR003726">
    <property type="entry name" value="HCY_dom"/>
</dbReference>
<dbReference type="NCBIfam" id="NF005719">
    <property type="entry name" value="PRK07535.1"/>
    <property type="match status" value="1"/>
</dbReference>
<evidence type="ECO:0000256" key="6">
    <source>
        <dbReference type="ARBA" id="ARBA00010854"/>
    </source>
</evidence>
<feature type="binding site" evidence="20">
    <location>
        <position position="206"/>
    </location>
    <ligand>
        <name>Zn(2+)</name>
        <dbReference type="ChEBI" id="CHEBI:29105"/>
    </ligand>
</feature>
<keyword evidence="14 20" id="KW-0479">Metal-binding</keyword>
<keyword evidence="12 20" id="KW-0808">Transferase</keyword>
<evidence type="ECO:0000256" key="9">
    <source>
        <dbReference type="ARBA" id="ARBA00022603"/>
    </source>
</evidence>
<keyword evidence="13" id="KW-0949">S-adenosyl-L-methionine</keyword>
<gene>
    <name evidence="26" type="ORF">CWE10_14700</name>
</gene>